<evidence type="ECO:0000259" key="3">
    <source>
        <dbReference type="PROSITE" id="PS50157"/>
    </source>
</evidence>
<dbReference type="AlphaFoldDB" id="A0A9W9AKG1"/>
<dbReference type="Proteomes" id="UP001150266">
    <property type="component" value="Unassembled WGS sequence"/>
</dbReference>
<comment type="caution">
    <text evidence="4">The sequence shown here is derived from an EMBL/GenBank/DDBJ whole genome shotgun (WGS) entry which is preliminary data.</text>
</comment>
<feature type="compositionally biased region" description="Low complexity" evidence="2">
    <location>
        <begin position="321"/>
        <end position="330"/>
    </location>
</feature>
<feature type="compositionally biased region" description="Basic and acidic residues" evidence="2">
    <location>
        <begin position="65"/>
        <end position="74"/>
    </location>
</feature>
<feature type="compositionally biased region" description="Acidic residues" evidence="2">
    <location>
        <begin position="295"/>
        <end position="305"/>
    </location>
</feature>
<evidence type="ECO:0000313" key="4">
    <source>
        <dbReference type="EMBL" id="KAJ4483809.1"/>
    </source>
</evidence>
<feature type="compositionally biased region" description="Polar residues" evidence="2">
    <location>
        <begin position="265"/>
        <end position="274"/>
    </location>
</feature>
<evidence type="ECO:0000256" key="1">
    <source>
        <dbReference type="PROSITE-ProRule" id="PRU00042"/>
    </source>
</evidence>
<dbReference type="OrthoDB" id="654211at2759"/>
<dbReference type="PROSITE" id="PS50157">
    <property type="entry name" value="ZINC_FINGER_C2H2_2"/>
    <property type="match status" value="1"/>
</dbReference>
<gene>
    <name evidence="4" type="ORF">J3R30DRAFT_1836206</name>
</gene>
<reference evidence="4" key="1">
    <citation type="submission" date="2022-08" db="EMBL/GenBank/DDBJ databases">
        <title>A Global Phylogenomic Analysis of the Shiitake Genus Lentinula.</title>
        <authorList>
            <consortium name="DOE Joint Genome Institute"/>
            <person name="Sierra-Patev S."/>
            <person name="Min B."/>
            <person name="Naranjo-Ortiz M."/>
            <person name="Looney B."/>
            <person name="Konkel Z."/>
            <person name="Slot J.C."/>
            <person name="Sakamoto Y."/>
            <person name="Steenwyk J.L."/>
            <person name="Rokas A."/>
            <person name="Carro J."/>
            <person name="Camarero S."/>
            <person name="Ferreira P."/>
            <person name="Molpeceres G."/>
            <person name="Ruiz-Duenas F.J."/>
            <person name="Serrano A."/>
            <person name="Henrissat B."/>
            <person name="Drula E."/>
            <person name="Hughes K.W."/>
            <person name="Mata J.L."/>
            <person name="Ishikawa N.K."/>
            <person name="Vargas-Isla R."/>
            <person name="Ushijima S."/>
            <person name="Smith C.A."/>
            <person name="Ahrendt S."/>
            <person name="Andreopoulos W."/>
            <person name="He G."/>
            <person name="Labutti K."/>
            <person name="Lipzen A."/>
            <person name="Ng V."/>
            <person name="Riley R."/>
            <person name="Sandor L."/>
            <person name="Barry K."/>
            <person name="Martinez A.T."/>
            <person name="Xiao Y."/>
            <person name="Gibbons J.G."/>
            <person name="Terashima K."/>
            <person name="Grigoriev I.V."/>
            <person name="Hibbett D.S."/>
        </authorList>
    </citation>
    <scope>NUCLEOTIDE SEQUENCE</scope>
    <source>
        <strain evidence="4">JLM2183</strain>
    </source>
</reference>
<feature type="compositionally biased region" description="Acidic residues" evidence="2">
    <location>
        <begin position="338"/>
        <end position="347"/>
    </location>
</feature>
<dbReference type="GO" id="GO:0008270">
    <property type="term" value="F:zinc ion binding"/>
    <property type="evidence" value="ECO:0007669"/>
    <property type="project" value="UniProtKB-KW"/>
</dbReference>
<sequence>MMNISALRHNAEKNESTSSESEEGEELTPWPEHGHENNLSYAPYALSSQNQWASYEWSNRNGKSSPKDLPKDHQYPINLFGHTAAFADFPEPGNDLSSGEDDDFASHFPDTRPRRPRSPLSNYAISNERHTQSNTQLSPPSSLTFRPELFQSHSYDFAYAGSSSSGGHAATVLQPSVPGLPRISFGSYADDETVRRRGKQLFDEREVVQQFPTTPVASSPLSVSSPEDVSAKVQGKQRSFEDAEDSAIPNMQMSGLHLGVDRQPLKQTRTSPRLTLTDDARRQGHSRSSTSGSVFEEDDDDEEFDRPERHLGKSASKSLIAGRSRVAASRSSKRPVTSEEEEEEESALDQSIDALPTPIASLTKPSGKKRKVNRYSCPVPLCRETFTRRNDVRRHIKNAAVHRDSPEALALLGETVGAGTRCKYCNADLSRSDARMRHERASACGKRTTQKMKDQMLMRT</sequence>
<feature type="compositionally biased region" description="Polar residues" evidence="2">
    <location>
        <begin position="132"/>
        <end position="142"/>
    </location>
</feature>
<dbReference type="InterPro" id="IPR013087">
    <property type="entry name" value="Znf_C2H2_type"/>
</dbReference>
<evidence type="ECO:0000313" key="5">
    <source>
        <dbReference type="Proteomes" id="UP001150266"/>
    </source>
</evidence>
<dbReference type="Gene3D" id="3.30.160.60">
    <property type="entry name" value="Classic Zinc Finger"/>
    <property type="match status" value="1"/>
</dbReference>
<dbReference type="EMBL" id="JAOTPV010000004">
    <property type="protein sequence ID" value="KAJ4483809.1"/>
    <property type="molecule type" value="Genomic_DNA"/>
</dbReference>
<proteinExistence type="predicted"/>
<feature type="domain" description="C2H2-type" evidence="3">
    <location>
        <begin position="375"/>
        <end position="407"/>
    </location>
</feature>
<organism evidence="4 5">
    <name type="scientific">Lentinula aciculospora</name>
    <dbReference type="NCBI Taxonomy" id="153920"/>
    <lineage>
        <taxon>Eukaryota</taxon>
        <taxon>Fungi</taxon>
        <taxon>Dikarya</taxon>
        <taxon>Basidiomycota</taxon>
        <taxon>Agaricomycotina</taxon>
        <taxon>Agaricomycetes</taxon>
        <taxon>Agaricomycetidae</taxon>
        <taxon>Agaricales</taxon>
        <taxon>Marasmiineae</taxon>
        <taxon>Omphalotaceae</taxon>
        <taxon>Lentinula</taxon>
    </lineage>
</organism>
<keyword evidence="1" id="KW-0862">Zinc</keyword>
<keyword evidence="1" id="KW-0479">Metal-binding</keyword>
<feature type="region of interest" description="Disordered" evidence="2">
    <location>
        <begin position="1"/>
        <end position="42"/>
    </location>
</feature>
<evidence type="ECO:0000256" key="2">
    <source>
        <dbReference type="SAM" id="MobiDB-lite"/>
    </source>
</evidence>
<feature type="region of interest" description="Disordered" evidence="2">
    <location>
        <begin position="211"/>
        <end position="371"/>
    </location>
</feature>
<keyword evidence="1" id="KW-0863">Zinc-finger</keyword>
<accession>A0A9W9AKG1</accession>
<protein>
    <recommendedName>
        <fullName evidence="3">C2H2-type domain-containing protein</fullName>
    </recommendedName>
</protein>
<feature type="region of interest" description="Disordered" evidence="2">
    <location>
        <begin position="56"/>
        <end position="142"/>
    </location>
</feature>
<feature type="compositionally biased region" description="Low complexity" evidence="2">
    <location>
        <begin position="215"/>
        <end position="228"/>
    </location>
</feature>
<keyword evidence="5" id="KW-1185">Reference proteome</keyword>
<name>A0A9W9AKG1_9AGAR</name>